<proteinExistence type="predicted"/>
<reference evidence="1" key="1">
    <citation type="submission" date="2018-05" db="EMBL/GenBank/DDBJ databases">
        <authorList>
            <person name="Lanie J.A."/>
            <person name="Ng W.-L."/>
            <person name="Kazmierczak K.M."/>
            <person name="Andrzejewski T.M."/>
            <person name="Davidsen T.M."/>
            <person name="Wayne K.J."/>
            <person name="Tettelin H."/>
            <person name="Glass J.I."/>
            <person name="Rusch D."/>
            <person name="Podicherti R."/>
            <person name="Tsui H.-C.T."/>
            <person name="Winkler M.E."/>
        </authorList>
    </citation>
    <scope>NUCLEOTIDE SEQUENCE</scope>
</reference>
<protein>
    <submittedName>
        <fullName evidence="1">Uncharacterized protein</fullName>
    </submittedName>
</protein>
<organism evidence="1">
    <name type="scientific">marine metagenome</name>
    <dbReference type="NCBI Taxonomy" id="408172"/>
    <lineage>
        <taxon>unclassified sequences</taxon>
        <taxon>metagenomes</taxon>
        <taxon>ecological metagenomes</taxon>
    </lineage>
</organism>
<dbReference type="AlphaFoldDB" id="A0A382CXE3"/>
<sequence length="51" mass="5950">MLYEKQVMLTIIRIQINDKPMKHFSSSVLACLGSRLILVKHNPTGRFNFFI</sequence>
<gene>
    <name evidence="1" type="ORF">METZ01_LOCUS183599</name>
</gene>
<name>A0A382CXE3_9ZZZZ</name>
<accession>A0A382CXE3</accession>
<dbReference type="EMBL" id="UINC01036569">
    <property type="protein sequence ID" value="SVB30745.1"/>
    <property type="molecule type" value="Genomic_DNA"/>
</dbReference>
<evidence type="ECO:0000313" key="1">
    <source>
        <dbReference type="EMBL" id="SVB30745.1"/>
    </source>
</evidence>